<gene>
    <name evidence="2" type="ORF">GMORB2_6882</name>
</gene>
<evidence type="ECO:0000313" key="3">
    <source>
        <dbReference type="Proteomes" id="UP000749293"/>
    </source>
</evidence>
<comment type="caution">
    <text evidence="2">The sequence shown here is derived from an EMBL/GenBank/DDBJ whole genome shotgun (WGS) entry which is preliminary data.</text>
</comment>
<organism evidence="2 3">
    <name type="scientific">Geosmithia morbida</name>
    <dbReference type="NCBI Taxonomy" id="1094350"/>
    <lineage>
        <taxon>Eukaryota</taxon>
        <taxon>Fungi</taxon>
        <taxon>Dikarya</taxon>
        <taxon>Ascomycota</taxon>
        <taxon>Pezizomycotina</taxon>
        <taxon>Sordariomycetes</taxon>
        <taxon>Hypocreomycetidae</taxon>
        <taxon>Hypocreales</taxon>
        <taxon>Bionectriaceae</taxon>
        <taxon>Geosmithia</taxon>
    </lineage>
</organism>
<evidence type="ECO:0000313" key="2">
    <source>
        <dbReference type="EMBL" id="KAF4122576.1"/>
    </source>
</evidence>
<sequence>MNPLISASKQQRIDVWRTEVAALTLAVPATSGSSTASTTTSSSGASSDGGLGLGFGALLPAGAAGVVSGTAYPFPPLGLDDVGQQHGSGDGHRRSLWRRLARRVIRRGGGSGSGSGAGAAVSDLNHGSFNPGRRGTAAGVFAFAHRHDGGYVDYGPAAADDDATHHTDMYRSLRPTPESDIAPAAAPAAGRQEQDHPDHDLDHALASRDDDDPDSRRLRNRHDRLQRAARLLNHPTLFYFFSSTTSDSPAFGGAL</sequence>
<protein>
    <submittedName>
        <fullName evidence="2">Uncharacterized protein</fullName>
    </submittedName>
</protein>
<keyword evidence="3" id="KW-1185">Reference proteome</keyword>
<feature type="compositionally biased region" description="Basic and acidic residues" evidence="1">
    <location>
        <begin position="192"/>
        <end position="208"/>
    </location>
</feature>
<dbReference type="AlphaFoldDB" id="A0A9P4YVP6"/>
<name>A0A9P4YVP6_9HYPO</name>
<accession>A0A9P4YVP6</accession>
<evidence type="ECO:0000256" key="1">
    <source>
        <dbReference type="SAM" id="MobiDB-lite"/>
    </source>
</evidence>
<dbReference type="GeneID" id="55973105"/>
<dbReference type="RefSeq" id="XP_035321228.1">
    <property type="nucleotide sequence ID" value="XM_035468848.1"/>
</dbReference>
<dbReference type="EMBL" id="JAANYQ010000008">
    <property type="protein sequence ID" value="KAF4122576.1"/>
    <property type="molecule type" value="Genomic_DNA"/>
</dbReference>
<dbReference type="Proteomes" id="UP000749293">
    <property type="component" value="Unassembled WGS sequence"/>
</dbReference>
<reference evidence="2" key="1">
    <citation type="submission" date="2020-03" db="EMBL/GenBank/DDBJ databases">
        <title>Site-based positive gene gene selection in Geosmithia morbida across the United States reveals a broad range of putative effectors and factors for local host and environmental adapation.</title>
        <authorList>
            <person name="Onufrak A."/>
            <person name="Murdoch R.W."/>
            <person name="Gazis R."/>
            <person name="Huff M."/>
            <person name="Staton M."/>
            <person name="Klingeman W."/>
            <person name="Hadziabdic D."/>
        </authorList>
    </citation>
    <scope>NUCLEOTIDE SEQUENCE</scope>
    <source>
        <strain evidence="2">1262</strain>
    </source>
</reference>
<feature type="region of interest" description="Disordered" evidence="1">
    <location>
        <begin position="169"/>
        <end position="217"/>
    </location>
</feature>
<proteinExistence type="predicted"/>